<gene>
    <name evidence="4" type="ORF">MM415A00385_0040</name>
    <name evidence="3" type="ORF">MM415B00526_0030</name>
    <name evidence="2" type="ORF">TM448A04438_0006</name>
</gene>
<evidence type="ECO:0000313" key="4">
    <source>
        <dbReference type="EMBL" id="QJA82650.1"/>
    </source>
</evidence>
<dbReference type="EMBL" id="MT144483">
    <property type="protein sequence ID" value="QJA54176.1"/>
    <property type="molecule type" value="Genomic_DNA"/>
</dbReference>
<dbReference type="AlphaFoldDB" id="A0A6H2A1V3"/>
<protein>
    <submittedName>
        <fullName evidence="2">Uncharacterized protein</fullName>
    </submittedName>
</protein>
<evidence type="ECO:0000313" key="3">
    <source>
        <dbReference type="EMBL" id="QJA64267.1"/>
    </source>
</evidence>
<sequence>MTSEERGVWVDIIALAGEIGQDGKICDNDGRPLPRDFIANQLNIKQILLDRVIAKCGHEGRISGTDPGETLQLANWSRYQSEYDRQKKYRQDKPESPAPRSAPAPKPEPEDRFFHAPAFDTLSRWEQLIAKKEYPQDYGARTPEEDQEYLTLQAERKAQSAALLAKLKAEGKLPGIK</sequence>
<proteinExistence type="predicted"/>
<organism evidence="2">
    <name type="scientific">viral metagenome</name>
    <dbReference type="NCBI Taxonomy" id="1070528"/>
    <lineage>
        <taxon>unclassified sequences</taxon>
        <taxon>metagenomes</taxon>
        <taxon>organismal metagenomes</taxon>
    </lineage>
</organism>
<evidence type="ECO:0000256" key="1">
    <source>
        <dbReference type="SAM" id="MobiDB-lite"/>
    </source>
</evidence>
<name>A0A6H2A1V3_9ZZZZ</name>
<feature type="compositionally biased region" description="Pro residues" evidence="1">
    <location>
        <begin position="96"/>
        <end position="106"/>
    </location>
</feature>
<accession>A0A6H2A1V3</accession>
<dbReference type="EMBL" id="MT141516">
    <property type="protein sequence ID" value="QJA64267.1"/>
    <property type="molecule type" value="Genomic_DNA"/>
</dbReference>
<feature type="region of interest" description="Disordered" evidence="1">
    <location>
        <begin position="83"/>
        <end position="116"/>
    </location>
</feature>
<dbReference type="EMBL" id="MT142492">
    <property type="protein sequence ID" value="QJA82650.1"/>
    <property type="molecule type" value="Genomic_DNA"/>
</dbReference>
<feature type="compositionally biased region" description="Basic and acidic residues" evidence="1">
    <location>
        <begin position="83"/>
        <end position="95"/>
    </location>
</feature>
<reference evidence="2" key="1">
    <citation type="submission" date="2020-03" db="EMBL/GenBank/DDBJ databases">
        <title>The deep terrestrial virosphere.</title>
        <authorList>
            <person name="Holmfeldt K."/>
            <person name="Nilsson E."/>
            <person name="Simone D."/>
            <person name="Lopez-Fernandez M."/>
            <person name="Wu X."/>
            <person name="de Brujin I."/>
            <person name="Lundin D."/>
            <person name="Andersson A."/>
            <person name="Bertilsson S."/>
            <person name="Dopson M."/>
        </authorList>
    </citation>
    <scope>NUCLEOTIDE SEQUENCE</scope>
    <source>
        <strain evidence="4">MM415A00385</strain>
        <strain evidence="3">MM415B00526</strain>
        <strain evidence="2">TM448A04438</strain>
    </source>
</reference>
<evidence type="ECO:0000313" key="2">
    <source>
        <dbReference type="EMBL" id="QJA54176.1"/>
    </source>
</evidence>